<evidence type="ECO:0000259" key="2">
    <source>
        <dbReference type="PROSITE" id="PS50021"/>
    </source>
</evidence>
<feature type="compositionally biased region" description="Basic and acidic residues" evidence="1">
    <location>
        <begin position="46"/>
        <end position="62"/>
    </location>
</feature>
<dbReference type="PANTHER" id="PTHR23167:SF93">
    <property type="entry name" value="CYTOSPIN-A-LIKE"/>
    <property type="match status" value="1"/>
</dbReference>
<dbReference type="SMART" id="SM00033">
    <property type="entry name" value="CH"/>
    <property type="match status" value="1"/>
</dbReference>
<reference evidence="3" key="1">
    <citation type="thesis" date="2020" institute="ProQuest LLC" country="789 East Eisenhower Parkway, Ann Arbor, MI, USA">
        <title>Comparative Genomics and Chromosome Evolution.</title>
        <authorList>
            <person name="Mudd A.B."/>
        </authorList>
    </citation>
    <scope>NUCLEOTIDE SEQUENCE</scope>
    <source>
        <strain evidence="3">237g6f4</strain>
        <tissue evidence="3">Blood</tissue>
    </source>
</reference>
<organism evidence="3 4">
    <name type="scientific">Engystomops pustulosus</name>
    <name type="common">Tungara frog</name>
    <name type="synonym">Physalaemus pustulosus</name>
    <dbReference type="NCBI Taxonomy" id="76066"/>
    <lineage>
        <taxon>Eukaryota</taxon>
        <taxon>Metazoa</taxon>
        <taxon>Chordata</taxon>
        <taxon>Craniata</taxon>
        <taxon>Vertebrata</taxon>
        <taxon>Euteleostomi</taxon>
        <taxon>Amphibia</taxon>
        <taxon>Batrachia</taxon>
        <taxon>Anura</taxon>
        <taxon>Neobatrachia</taxon>
        <taxon>Hyloidea</taxon>
        <taxon>Leptodactylidae</taxon>
        <taxon>Leiuperinae</taxon>
        <taxon>Engystomops</taxon>
    </lineage>
</organism>
<dbReference type="InterPro" id="IPR050540">
    <property type="entry name" value="F-actin_Monoox_Mical"/>
</dbReference>
<dbReference type="SUPFAM" id="SSF47576">
    <property type="entry name" value="Calponin-homology domain, CH-domain"/>
    <property type="match status" value="1"/>
</dbReference>
<dbReference type="InterPro" id="IPR001715">
    <property type="entry name" value="CH_dom"/>
</dbReference>
<evidence type="ECO:0000313" key="3">
    <source>
        <dbReference type="EMBL" id="KAG8535653.1"/>
    </source>
</evidence>
<dbReference type="AlphaFoldDB" id="A0AAV6YHP0"/>
<dbReference type="InterPro" id="IPR036872">
    <property type="entry name" value="CH_dom_sf"/>
</dbReference>
<keyword evidence="4" id="KW-1185">Reference proteome</keyword>
<feature type="domain" description="Calponin-homology (CH)" evidence="2">
    <location>
        <begin position="153"/>
        <end position="257"/>
    </location>
</feature>
<accession>A0AAV6YHP0</accession>
<feature type="region of interest" description="Disordered" evidence="1">
    <location>
        <begin position="46"/>
        <end position="65"/>
    </location>
</feature>
<dbReference type="Proteomes" id="UP000824782">
    <property type="component" value="Unassembled WGS sequence"/>
</dbReference>
<dbReference type="PANTHER" id="PTHR23167">
    <property type="entry name" value="CALPONIN HOMOLOGY DOMAIN-CONTAINING PROTEIN DDB_G0272472-RELATED"/>
    <property type="match status" value="1"/>
</dbReference>
<dbReference type="PROSITE" id="PS50021">
    <property type="entry name" value="CH"/>
    <property type="match status" value="1"/>
</dbReference>
<feature type="region of interest" description="Disordered" evidence="1">
    <location>
        <begin position="100"/>
        <end position="125"/>
    </location>
</feature>
<dbReference type="Gene3D" id="1.10.418.10">
    <property type="entry name" value="Calponin-like domain"/>
    <property type="match status" value="1"/>
</dbReference>
<evidence type="ECO:0000256" key="1">
    <source>
        <dbReference type="SAM" id="MobiDB-lite"/>
    </source>
</evidence>
<name>A0AAV6YHP0_ENGPU</name>
<evidence type="ECO:0000313" key="4">
    <source>
        <dbReference type="Proteomes" id="UP000824782"/>
    </source>
</evidence>
<dbReference type="Pfam" id="PF00307">
    <property type="entry name" value="CH"/>
    <property type="match status" value="1"/>
</dbReference>
<feature type="non-terminal residue" evidence="3">
    <location>
        <position position="1"/>
    </location>
</feature>
<sequence>ACGSPSYAVSISSLQGEVQDLTLLQSDLRTAVSVAERFREEAQEKLEASERENHRLRSKGSDSVDWAEASPINGPLQGYRSLPRGVILSSMREPILKSSSLMSVPPSTSLTQCSEAASSRKERRGSLETLLKESKATENLTEDSGSFFRRYGGSKRGVFLRWAQDRTCGYKHVVITNFSTSWVDGMALCALLHSYLPQSIPYQQLRPLEKVQRQHSAIMGWVRALPCGSLTWSLSYRERTYSWPSRWPRAWAFPRCW</sequence>
<proteinExistence type="predicted"/>
<protein>
    <recommendedName>
        <fullName evidence="2">Calponin-homology (CH) domain-containing protein</fullName>
    </recommendedName>
</protein>
<dbReference type="EMBL" id="WNYA01060990">
    <property type="protein sequence ID" value="KAG8535653.1"/>
    <property type="molecule type" value="Genomic_DNA"/>
</dbReference>
<gene>
    <name evidence="3" type="ORF">GDO81_028066</name>
</gene>
<feature type="compositionally biased region" description="Low complexity" evidence="1">
    <location>
        <begin position="100"/>
        <end position="111"/>
    </location>
</feature>
<comment type="caution">
    <text evidence="3">The sequence shown here is derived from an EMBL/GenBank/DDBJ whole genome shotgun (WGS) entry which is preliminary data.</text>
</comment>